<protein>
    <submittedName>
        <fullName evidence="3">L-threonine dehydrogenase</fullName>
    </submittedName>
</protein>
<dbReference type="GO" id="GO:0008743">
    <property type="term" value="F:L-threonine 3-dehydrogenase activity"/>
    <property type="evidence" value="ECO:0007669"/>
    <property type="project" value="TreeGrafter"/>
</dbReference>
<feature type="domain" description="NAD-dependent epimerase/dehydratase" evidence="2">
    <location>
        <begin position="7"/>
        <end position="261"/>
    </location>
</feature>
<dbReference type="Proteomes" id="UP000215027">
    <property type="component" value="Chromosome I"/>
</dbReference>
<evidence type="ECO:0000313" key="4">
    <source>
        <dbReference type="Proteomes" id="UP000215027"/>
    </source>
</evidence>
<dbReference type="SUPFAM" id="SSF51735">
    <property type="entry name" value="NAD(P)-binding Rossmann-fold domains"/>
    <property type="match status" value="1"/>
</dbReference>
<organism evidence="3 4">
    <name type="scientific">Candidatus Promineifilum breve</name>
    <dbReference type="NCBI Taxonomy" id="1806508"/>
    <lineage>
        <taxon>Bacteria</taxon>
        <taxon>Bacillati</taxon>
        <taxon>Chloroflexota</taxon>
        <taxon>Ardenticatenia</taxon>
        <taxon>Candidatus Promineifilales</taxon>
        <taxon>Candidatus Promineifilaceae</taxon>
        <taxon>Candidatus Promineifilum</taxon>
    </lineage>
</organism>
<dbReference type="Pfam" id="PF01370">
    <property type="entry name" value="Epimerase"/>
    <property type="match status" value="1"/>
</dbReference>
<sequence>MMRKKAILITGASGEIGQALINSLAQTSSLPLLTLDLHAIPPELLRLCTHMSGDILDHKLLARLVTEYDFEMIFHLAALLSTRSEFSPELAHQVNVDGTLALFQVAAEQSQRRGKPVSFIFPSSIAAYGLPTLAMKARDRRVKEWQWNNPTTMYGCNKLYCEQLGIYYSKHYQQLSASKPVMLDFRSLRFPGLISAYTVPSGGTTDYGPEMLHAAAQGRPYACFVREDSELPFMAMPDAVTALLQLAAAPAESLSRSVYNVTSFTLSAADFRDQVMGAFPEAEVTFEPDWQRQGIVDSWPAELDDTAARQDWGWAPAYGLQRAFDEYLVPNIHERYQ</sequence>
<dbReference type="AlphaFoldDB" id="A0A160SY53"/>
<evidence type="ECO:0000313" key="3">
    <source>
        <dbReference type="EMBL" id="CUS02361.2"/>
    </source>
</evidence>
<dbReference type="EMBL" id="LN890655">
    <property type="protein sequence ID" value="CUS02361.2"/>
    <property type="molecule type" value="Genomic_DNA"/>
</dbReference>
<proteinExistence type="inferred from homology"/>
<dbReference type="RefSeq" id="WP_197699852.1">
    <property type="nucleotide sequence ID" value="NZ_LN890655.1"/>
</dbReference>
<name>A0A160SY53_9CHLR</name>
<dbReference type="PANTHER" id="PTHR42687:SF1">
    <property type="entry name" value="L-THREONINE 3-DEHYDROGENASE, MITOCHONDRIAL"/>
    <property type="match status" value="1"/>
</dbReference>
<keyword evidence="4" id="KW-1185">Reference proteome</keyword>
<dbReference type="InterPro" id="IPR001509">
    <property type="entry name" value="Epimerase_deHydtase"/>
</dbReference>
<comment type="similarity">
    <text evidence="1">Belongs to the NAD(P)-dependent epimerase/dehydratase family.</text>
</comment>
<evidence type="ECO:0000259" key="2">
    <source>
        <dbReference type="Pfam" id="PF01370"/>
    </source>
</evidence>
<evidence type="ECO:0000256" key="1">
    <source>
        <dbReference type="ARBA" id="ARBA00007637"/>
    </source>
</evidence>
<dbReference type="InterPro" id="IPR051225">
    <property type="entry name" value="NAD(P)_epim/dehydratase"/>
</dbReference>
<dbReference type="KEGG" id="pbf:CFX0092_A0480"/>
<dbReference type="PANTHER" id="PTHR42687">
    <property type="entry name" value="L-THREONINE 3-DEHYDROGENASE"/>
    <property type="match status" value="1"/>
</dbReference>
<dbReference type="InterPro" id="IPR036291">
    <property type="entry name" value="NAD(P)-bd_dom_sf"/>
</dbReference>
<gene>
    <name evidence="3" type="ORF">CFX0092_A0480</name>
</gene>
<accession>A0A160SY53</accession>
<dbReference type="GO" id="GO:0006567">
    <property type="term" value="P:L-threonine catabolic process"/>
    <property type="evidence" value="ECO:0007669"/>
    <property type="project" value="TreeGrafter"/>
</dbReference>
<dbReference type="Gene3D" id="3.40.50.720">
    <property type="entry name" value="NAD(P)-binding Rossmann-like Domain"/>
    <property type="match status" value="1"/>
</dbReference>
<reference evidence="3" key="1">
    <citation type="submission" date="2016-01" db="EMBL/GenBank/DDBJ databases">
        <authorList>
            <person name="Mcilroy J.S."/>
            <person name="Karst M S."/>
            <person name="Albertsen M."/>
        </authorList>
    </citation>
    <scope>NUCLEOTIDE SEQUENCE</scope>
    <source>
        <strain evidence="3">Cfx-K</strain>
    </source>
</reference>